<sequence length="507" mass="55188">MYLTQSLHRNVQQQPDSPATIFGDRVRTHRESIDRVARLAGGLQGLGVGPGDRVAILSLNSDYFHEILCAIPWADGVIVPVNVRWSVSEIAYSLDEAEARTIVVDETFKGLVPALREAYGGLKNVIYCGEDAVPDDMLGFEELIDSSEPVEDAHRSGDDLAALFYTGGTTGTPKGVMLSHRNLMTSAIGASTSSWLPHRGRLLHAAPMFHLADLAAWTAGSALGNCHVMIPAFAPVVVLEAIAQHQVDAVLLVPTMIQMLVDDPHVGDYDLSSVTHVAYGASPISDALLGRARKAFPKAQFTQLYGMTELSPIATILPDVDHRDPKRSRSAGRAAPYSLVKIVDAEDNEVDRGVVGEICVSGDHVMLGYWKKPDETAHALRDGWMHTGDGGWMDEDGYVYIADRIKDMIITGGENVYSIEVENVIARHPSVAACAVIGVPDQDWGERVHAVVILVPDASLTIDELREHCRAQIAGYKCPRSLDIVEEFPMSGAGKILKRELRRQYDG</sequence>
<feature type="domain" description="AMP-binding enzyme C-terminal" evidence="4">
    <location>
        <begin position="420"/>
        <end position="495"/>
    </location>
</feature>
<dbReference type="FunFam" id="3.30.300.30:FF:000008">
    <property type="entry name" value="2,3-dihydroxybenzoate-AMP ligase"/>
    <property type="match status" value="1"/>
</dbReference>
<dbReference type="NCBIfam" id="NF004837">
    <property type="entry name" value="PRK06187.1"/>
    <property type="match status" value="1"/>
</dbReference>
<dbReference type="Gene3D" id="3.40.50.12780">
    <property type="entry name" value="N-terminal domain of ligase-like"/>
    <property type="match status" value="1"/>
</dbReference>
<name>A0A2T1A3X1_9ACTN</name>
<organism evidence="5 6">
    <name type="scientific">Antricoccus suffuscus</name>
    <dbReference type="NCBI Taxonomy" id="1629062"/>
    <lineage>
        <taxon>Bacteria</taxon>
        <taxon>Bacillati</taxon>
        <taxon>Actinomycetota</taxon>
        <taxon>Actinomycetes</taxon>
        <taxon>Geodermatophilales</taxon>
        <taxon>Antricoccaceae</taxon>
        <taxon>Antricoccus</taxon>
    </lineage>
</organism>
<accession>A0A2T1A3X1</accession>
<dbReference type="InterPro" id="IPR050237">
    <property type="entry name" value="ATP-dep_AMP-bd_enzyme"/>
</dbReference>
<dbReference type="InterPro" id="IPR045851">
    <property type="entry name" value="AMP-bd_C_sf"/>
</dbReference>
<dbReference type="GO" id="GO:0016878">
    <property type="term" value="F:acid-thiol ligase activity"/>
    <property type="evidence" value="ECO:0007669"/>
    <property type="project" value="UniProtKB-ARBA"/>
</dbReference>
<dbReference type="Pfam" id="PF13193">
    <property type="entry name" value="AMP-binding_C"/>
    <property type="match status" value="1"/>
</dbReference>
<evidence type="ECO:0000313" key="5">
    <source>
        <dbReference type="EMBL" id="PRZ43321.1"/>
    </source>
</evidence>
<dbReference type="InterPro" id="IPR025110">
    <property type="entry name" value="AMP-bd_C"/>
</dbReference>
<dbReference type="InterPro" id="IPR042099">
    <property type="entry name" value="ANL_N_sf"/>
</dbReference>
<evidence type="ECO:0000259" key="3">
    <source>
        <dbReference type="Pfam" id="PF00501"/>
    </source>
</evidence>
<evidence type="ECO:0000256" key="2">
    <source>
        <dbReference type="ARBA" id="ARBA00022598"/>
    </source>
</evidence>
<dbReference type="AlphaFoldDB" id="A0A2T1A3X1"/>
<comment type="similarity">
    <text evidence="1">Belongs to the ATP-dependent AMP-binding enzyme family.</text>
</comment>
<proteinExistence type="inferred from homology"/>
<comment type="caution">
    <text evidence="5">The sequence shown here is derived from an EMBL/GenBank/DDBJ whole genome shotgun (WGS) entry which is preliminary data.</text>
</comment>
<evidence type="ECO:0000256" key="1">
    <source>
        <dbReference type="ARBA" id="ARBA00006432"/>
    </source>
</evidence>
<dbReference type="EMBL" id="PVUE01000002">
    <property type="protein sequence ID" value="PRZ43321.1"/>
    <property type="molecule type" value="Genomic_DNA"/>
</dbReference>
<evidence type="ECO:0000259" key="4">
    <source>
        <dbReference type="Pfam" id="PF13193"/>
    </source>
</evidence>
<dbReference type="SUPFAM" id="SSF56801">
    <property type="entry name" value="Acetyl-CoA synthetase-like"/>
    <property type="match status" value="1"/>
</dbReference>
<evidence type="ECO:0000313" key="6">
    <source>
        <dbReference type="Proteomes" id="UP000237752"/>
    </source>
</evidence>
<dbReference type="PROSITE" id="PS00455">
    <property type="entry name" value="AMP_BINDING"/>
    <property type="match status" value="1"/>
</dbReference>
<dbReference type="InterPro" id="IPR000873">
    <property type="entry name" value="AMP-dep_synth/lig_dom"/>
</dbReference>
<gene>
    <name evidence="5" type="ORF">CLV47_1026</name>
</gene>
<dbReference type="PANTHER" id="PTHR43767:SF1">
    <property type="entry name" value="NONRIBOSOMAL PEPTIDE SYNTHASE PES1 (EUROFUNG)-RELATED"/>
    <property type="match status" value="1"/>
</dbReference>
<protein>
    <submittedName>
        <fullName evidence="5">Acyl-CoA synthetase (AMP-forming)/AMP-acid ligase II</fullName>
    </submittedName>
</protein>
<dbReference type="Pfam" id="PF00501">
    <property type="entry name" value="AMP-binding"/>
    <property type="match status" value="1"/>
</dbReference>
<dbReference type="InterPro" id="IPR020845">
    <property type="entry name" value="AMP-binding_CS"/>
</dbReference>
<reference evidence="5 6" key="1">
    <citation type="submission" date="2018-03" db="EMBL/GenBank/DDBJ databases">
        <title>Genomic Encyclopedia of Archaeal and Bacterial Type Strains, Phase II (KMG-II): from individual species to whole genera.</title>
        <authorList>
            <person name="Goeker M."/>
        </authorList>
    </citation>
    <scope>NUCLEOTIDE SEQUENCE [LARGE SCALE GENOMIC DNA]</scope>
    <source>
        <strain evidence="5 6">DSM 100065</strain>
    </source>
</reference>
<dbReference type="Proteomes" id="UP000237752">
    <property type="component" value="Unassembled WGS sequence"/>
</dbReference>
<feature type="domain" description="AMP-dependent synthetase/ligase" evidence="3">
    <location>
        <begin position="8"/>
        <end position="370"/>
    </location>
</feature>
<keyword evidence="2 5" id="KW-0436">Ligase</keyword>
<dbReference type="PANTHER" id="PTHR43767">
    <property type="entry name" value="LONG-CHAIN-FATTY-ACID--COA LIGASE"/>
    <property type="match status" value="1"/>
</dbReference>
<keyword evidence="6" id="KW-1185">Reference proteome</keyword>
<dbReference type="OrthoDB" id="3172305at2"/>
<dbReference type="RefSeq" id="WP_106347879.1">
    <property type="nucleotide sequence ID" value="NZ_PVUE01000002.1"/>
</dbReference>
<dbReference type="Gene3D" id="3.30.300.30">
    <property type="match status" value="1"/>
</dbReference>